<organism evidence="2 3">
    <name type="scientific">Rhipicephalus sanguineus</name>
    <name type="common">Brown dog tick</name>
    <name type="synonym">Ixodes sanguineus</name>
    <dbReference type="NCBI Taxonomy" id="34632"/>
    <lineage>
        <taxon>Eukaryota</taxon>
        <taxon>Metazoa</taxon>
        <taxon>Ecdysozoa</taxon>
        <taxon>Arthropoda</taxon>
        <taxon>Chelicerata</taxon>
        <taxon>Arachnida</taxon>
        <taxon>Acari</taxon>
        <taxon>Parasitiformes</taxon>
        <taxon>Ixodida</taxon>
        <taxon>Ixodoidea</taxon>
        <taxon>Ixodidae</taxon>
        <taxon>Rhipicephalinae</taxon>
        <taxon>Rhipicephalus</taxon>
        <taxon>Rhipicephalus</taxon>
    </lineage>
</organism>
<accession>A0A9D4PAE5</accession>
<evidence type="ECO:0000313" key="2">
    <source>
        <dbReference type="EMBL" id="KAH7931586.1"/>
    </source>
</evidence>
<proteinExistence type="predicted"/>
<comment type="caution">
    <text evidence="2">The sequence shown here is derived from an EMBL/GenBank/DDBJ whole genome shotgun (WGS) entry which is preliminary data.</text>
</comment>
<dbReference type="Proteomes" id="UP000821837">
    <property type="component" value="Unassembled WGS sequence"/>
</dbReference>
<dbReference type="EMBL" id="JABSTV010002178">
    <property type="protein sequence ID" value="KAH7931586.1"/>
    <property type="molecule type" value="Genomic_DNA"/>
</dbReference>
<reference evidence="2" key="2">
    <citation type="submission" date="2021-09" db="EMBL/GenBank/DDBJ databases">
        <authorList>
            <person name="Jia N."/>
            <person name="Wang J."/>
            <person name="Shi W."/>
            <person name="Du L."/>
            <person name="Sun Y."/>
            <person name="Zhan W."/>
            <person name="Jiang J."/>
            <person name="Wang Q."/>
            <person name="Zhang B."/>
            <person name="Ji P."/>
            <person name="Sakyi L.B."/>
            <person name="Cui X."/>
            <person name="Yuan T."/>
            <person name="Jiang B."/>
            <person name="Yang W."/>
            <person name="Lam T.T.-Y."/>
            <person name="Chang Q."/>
            <person name="Ding S."/>
            <person name="Wang X."/>
            <person name="Zhu J."/>
            <person name="Ruan X."/>
            <person name="Zhao L."/>
            <person name="Wei J."/>
            <person name="Que T."/>
            <person name="Du C."/>
            <person name="Cheng J."/>
            <person name="Dai P."/>
            <person name="Han X."/>
            <person name="Huang E."/>
            <person name="Gao Y."/>
            <person name="Liu J."/>
            <person name="Shao H."/>
            <person name="Ye R."/>
            <person name="Li L."/>
            <person name="Wei W."/>
            <person name="Wang X."/>
            <person name="Wang C."/>
            <person name="Huo Q."/>
            <person name="Li W."/>
            <person name="Guo W."/>
            <person name="Chen H."/>
            <person name="Chen S."/>
            <person name="Zhou L."/>
            <person name="Zhou L."/>
            <person name="Ni X."/>
            <person name="Tian J."/>
            <person name="Zhou Y."/>
            <person name="Sheng Y."/>
            <person name="Liu T."/>
            <person name="Pan Y."/>
            <person name="Xia L."/>
            <person name="Li J."/>
            <person name="Zhao F."/>
            <person name="Cao W."/>
        </authorList>
    </citation>
    <scope>NUCLEOTIDE SEQUENCE</scope>
    <source>
        <strain evidence="2">Rsan-2018</strain>
        <tissue evidence="2">Larvae</tissue>
    </source>
</reference>
<protein>
    <submittedName>
        <fullName evidence="2">Uncharacterized protein</fullName>
    </submittedName>
</protein>
<evidence type="ECO:0000256" key="1">
    <source>
        <dbReference type="SAM" id="MobiDB-lite"/>
    </source>
</evidence>
<feature type="region of interest" description="Disordered" evidence="1">
    <location>
        <begin position="35"/>
        <end position="62"/>
    </location>
</feature>
<reference evidence="2" key="1">
    <citation type="journal article" date="2020" name="Cell">
        <title>Large-Scale Comparative Analyses of Tick Genomes Elucidate Their Genetic Diversity and Vector Capacities.</title>
        <authorList>
            <consortium name="Tick Genome and Microbiome Consortium (TIGMIC)"/>
            <person name="Jia N."/>
            <person name="Wang J."/>
            <person name="Shi W."/>
            <person name="Du L."/>
            <person name="Sun Y."/>
            <person name="Zhan W."/>
            <person name="Jiang J.F."/>
            <person name="Wang Q."/>
            <person name="Zhang B."/>
            <person name="Ji P."/>
            <person name="Bell-Sakyi L."/>
            <person name="Cui X.M."/>
            <person name="Yuan T.T."/>
            <person name="Jiang B.G."/>
            <person name="Yang W.F."/>
            <person name="Lam T.T."/>
            <person name="Chang Q.C."/>
            <person name="Ding S.J."/>
            <person name="Wang X.J."/>
            <person name="Zhu J.G."/>
            <person name="Ruan X.D."/>
            <person name="Zhao L."/>
            <person name="Wei J.T."/>
            <person name="Ye R.Z."/>
            <person name="Que T.C."/>
            <person name="Du C.H."/>
            <person name="Zhou Y.H."/>
            <person name="Cheng J.X."/>
            <person name="Dai P.F."/>
            <person name="Guo W.B."/>
            <person name="Han X.H."/>
            <person name="Huang E.J."/>
            <person name="Li L.F."/>
            <person name="Wei W."/>
            <person name="Gao Y.C."/>
            <person name="Liu J.Z."/>
            <person name="Shao H.Z."/>
            <person name="Wang X."/>
            <person name="Wang C.C."/>
            <person name="Yang T.C."/>
            <person name="Huo Q.B."/>
            <person name="Li W."/>
            <person name="Chen H.Y."/>
            <person name="Chen S.E."/>
            <person name="Zhou L.G."/>
            <person name="Ni X.B."/>
            <person name="Tian J.H."/>
            <person name="Sheng Y."/>
            <person name="Liu T."/>
            <person name="Pan Y.S."/>
            <person name="Xia L.Y."/>
            <person name="Li J."/>
            <person name="Zhao F."/>
            <person name="Cao W.C."/>
        </authorList>
    </citation>
    <scope>NUCLEOTIDE SEQUENCE</scope>
    <source>
        <strain evidence="2">Rsan-2018</strain>
    </source>
</reference>
<gene>
    <name evidence="2" type="ORF">HPB52_025552</name>
</gene>
<keyword evidence="3" id="KW-1185">Reference proteome</keyword>
<dbReference type="AlphaFoldDB" id="A0A9D4PAE5"/>
<evidence type="ECO:0000313" key="3">
    <source>
        <dbReference type="Proteomes" id="UP000821837"/>
    </source>
</evidence>
<name>A0A9D4PAE5_RHISA</name>
<sequence length="117" mass="13138">MLVEGRRWIERPLGASKRSPDPQLLEHGELTPVHQCSSRRLRGDRPEFRTLPTAPATHEAQGSCSEALKELVCLIVKEELRKLLQPQVMSAMSSLATVIRDEVPHAILQPEPEMEPV</sequence>